<dbReference type="RefSeq" id="WP_109405019.1">
    <property type="nucleotide sequence ID" value="NZ_QFFG01000003.1"/>
</dbReference>
<dbReference type="HAMAP" id="MF_00278">
    <property type="entry name" value="HisH"/>
    <property type="match status" value="1"/>
</dbReference>
<comment type="catalytic activity">
    <reaction evidence="9 10">
        <text>L-glutamine + H2O = L-glutamate + NH4(+)</text>
        <dbReference type="Rhea" id="RHEA:15889"/>
        <dbReference type="ChEBI" id="CHEBI:15377"/>
        <dbReference type="ChEBI" id="CHEBI:28938"/>
        <dbReference type="ChEBI" id="CHEBI:29985"/>
        <dbReference type="ChEBI" id="CHEBI:58359"/>
        <dbReference type="EC" id="3.5.1.2"/>
    </reaction>
</comment>
<organism evidence="13 14">
    <name type="scientific">Polaribacter aquimarinus</name>
    <dbReference type="NCBI Taxonomy" id="2100726"/>
    <lineage>
        <taxon>Bacteria</taxon>
        <taxon>Pseudomonadati</taxon>
        <taxon>Bacteroidota</taxon>
        <taxon>Flavobacteriia</taxon>
        <taxon>Flavobacteriales</taxon>
        <taxon>Flavobacteriaceae</taxon>
    </lineage>
</organism>
<protein>
    <recommendedName>
        <fullName evidence="10">Imidazole glycerol phosphate synthase subunit HisH</fullName>
        <ecNumber evidence="10">4.3.2.10</ecNumber>
    </recommendedName>
    <alternativeName>
        <fullName evidence="10">IGP synthase glutaminase subunit</fullName>
        <ecNumber evidence="10">3.5.1.2</ecNumber>
    </alternativeName>
    <alternativeName>
        <fullName evidence="10">IGP synthase subunit HisH</fullName>
    </alternativeName>
    <alternativeName>
        <fullName evidence="10">ImGP synthase subunit HisH</fullName>
        <shortName evidence="10">IGPS subunit HisH</shortName>
    </alternativeName>
</protein>
<evidence type="ECO:0000256" key="9">
    <source>
        <dbReference type="ARBA" id="ARBA00049534"/>
    </source>
</evidence>
<comment type="catalytic activity">
    <reaction evidence="8 10">
        <text>5-[(5-phospho-1-deoxy-D-ribulos-1-ylimino)methylamino]-1-(5-phospho-beta-D-ribosyl)imidazole-4-carboxamide + L-glutamine = D-erythro-1-(imidazol-4-yl)glycerol 3-phosphate + 5-amino-1-(5-phospho-beta-D-ribosyl)imidazole-4-carboxamide + L-glutamate + H(+)</text>
        <dbReference type="Rhea" id="RHEA:24793"/>
        <dbReference type="ChEBI" id="CHEBI:15378"/>
        <dbReference type="ChEBI" id="CHEBI:29985"/>
        <dbReference type="ChEBI" id="CHEBI:58278"/>
        <dbReference type="ChEBI" id="CHEBI:58359"/>
        <dbReference type="ChEBI" id="CHEBI:58475"/>
        <dbReference type="ChEBI" id="CHEBI:58525"/>
        <dbReference type="EC" id="4.3.2.10"/>
    </reaction>
</comment>
<evidence type="ECO:0000256" key="10">
    <source>
        <dbReference type="HAMAP-Rule" id="MF_00278"/>
    </source>
</evidence>
<keyword evidence="6 10" id="KW-0368">Histidine biosynthesis</keyword>
<keyword evidence="14" id="KW-1185">Reference proteome</keyword>
<dbReference type="GO" id="GO:0005737">
    <property type="term" value="C:cytoplasm"/>
    <property type="evidence" value="ECO:0007669"/>
    <property type="project" value="UniProtKB-SubCell"/>
</dbReference>
<name>A0A2U2JAV8_9FLAO</name>
<dbReference type="EMBL" id="QFFG01000003">
    <property type="protein sequence ID" value="PWG05477.1"/>
    <property type="molecule type" value="Genomic_DNA"/>
</dbReference>
<comment type="function">
    <text evidence="10">IGPS catalyzes the conversion of PRFAR and glutamine to IGP, AICAR and glutamate. The HisH subunit catalyzes the hydrolysis of glutamine to glutamate and ammonia as part of the synthesis of IGP and AICAR. The resulting ammonia molecule is channeled to the active site of HisF.</text>
</comment>
<keyword evidence="7 10" id="KW-0456">Lyase</keyword>
<evidence type="ECO:0000256" key="6">
    <source>
        <dbReference type="ARBA" id="ARBA00023102"/>
    </source>
</evidence>
<dbReference type="OrthoDB" id="9807137at2"/>
<keyword evidence="5 10" id="KW-0315">Glutamine amidotransferase</keyword>
<comment type="subcellular location">
    <subcellularLocation>
        <location evidence="10">Cytoplasm</location>
    </subcellularLocation>
</comment>
<evidence type="ECO:0000256" key="8">
    <source>
        <dbReference type="ARBA" id="ARBA00047838"/>
    </source>
</evidence>
<dbReference type="PANTHER" id="PTHR42701:SF1">
    <property type="entry name" value="IMIDAZOLE GLYCEROL PHOSPHATE SYNTHASE SUBUNIT HISH"/>
    <property type="match status" value="1"/>
</dbReference>
<evidence type="ECO:0000256" key="3">
    <source>
        <dbReference type="ARBA" id="ARBA00022605"/>
    </source>
</evidence>
<dbReference type="InterPro" id="IPR029062">
    <property type="entry name" value="Class_I_gatase-like"/>
</dbReference>
<evidence type="ECO:0000313" key="14">
    <source>
        <dbReference type="Proteomes" id="UP000245670"/>
    </source>
</evidence>
<dbReference type="PANTHER" id="PTHR42701">
    <property type="entry name" value="IMIDAZOLE GLYCEROL PHOSPHATE SYNTHASE SUBUNIT HISH"/>
    <property type="match status" value="1"/>
</dbReference>
<feature type="domain" description="Glutamine amidotransferase" evidence="12">
    <location>
        <begin position="4"/>
        <end position="200"/>
    </location>
</feature>
<dbReference type="Pfam" id="PF00117">
    <property type="entry name" value="GATase"/>
    <property type="match status" value="1"/>
</dbReference>
<keyword evidence="3 10" id="KW-0028">Amino-acid biosynthesis</keyword>
<keyword evidence="10" id="KW-0963">Cytoplasm</keyword>
<dbReference type="NCBIfam" id="TIGR01855">
    <property type="entry name" value="IMP_synth_hisH"/>
    <property type="match status" value="1"/>
</dbReference>
<reference evidence="13 14" key="1">
    <citation type="submission" date="2018-05" db="EMBL/GenBank/DDBJ databases">
        <title>Polaribacter aquimarinus sp. nov., isolated from sediment in a sediment of sea.</title>
        <authorList>
            <person name="Lu D."/>
        </authorList>
    </citation>
    <scope>NUCLEOTIDE SEQUENCE [LARGE SCALE GENOMIC DNA]</scope>
    <source>
        <strain evidence="13 14">ZY113</strain>
    </source>
</reference>
<dbReference type="InterPro" id="IPR017926">
    <property type="entry name" value="GATASE"/>
</dbReference>
<evidence type="ECO:0000256" key="7">
    <source>
        <dbReference type="ARBA" id="ARBA00023239"/>
    </source>
</evidence>
<evidence type="ECO:0000256" key="2">
    <source>
        <dbReference type="ARBA" id="ARBA00011152"/>
    </source>
</evidence>
<proteinExistence type="inferred from homology"/>
<keyword evidence="4 10" id="KW-0378">Hydrolase</keyword>
<comment type="subunit">
    <text evidence="2 10">Heterodimer of HisH and HisF.</text>
</comment>
<accession>A0A2U2JAV8</accession>
<feature type="active site" evidence="10 11">
    <location>
        <position position="187"/>
    </location>
</feature>
<feature type="active site" evidence="10 11">
    <location>
        <position position="185"/>
    </location>
</feature>
<evidence type="ECO:0000256" key="1">
    <source>
        <dbReference type="ARBA" id="ARBA00005091"/>
    </source>
</evidence>
<evidence type="ECO:0000256" key="5">
    <source>
        <dbReference type="ARBA" id="ARBA00022962"/>
    </source>
</evidence>
<dbReference type="UniPathway" id="UPA00031">
    <property type="reaction ID" value="UER00010"/>
</dbReference>
<sequence>MITIVDYGLGNLRSVQKSFERSNINVRISSDLKVIKNSQKLVLPGVGHFGKGMNNLKTTGILDVLNEKVLVQKTPILGICLGMQLMTKFSEESNSDGIGWIDAKTIRFEKDETKKFKVPHIGWNSVNIINNNNLLNKIENNSQYYFVHTYCVYCNNNDDIMTESEYGVKFHSSFRRENIFGVQFHPEKSFSVGIQMFKNFSNL</sequence>
<evidence type="ECO:0000256" key="4">
    <source>
        <dbReference type="ARBA" id="ARBA00022801"/>
    </source>
</evidence>
<comment type="pathway">
    <text evidence="1 10">Amino-acid biosynthesis; L-histidine biosynthesis; L-histidine from 5-phospho-alpha-D-ribose 1-diphosphate: step 5/9.</text>
</comment>
<evidence type="ECO:0000313" key="13">
    <source>
        <dbReference type="EMBL" id="PWG05477.1"/>
    </source>
</evidence>
<dbReference type="GO" id="GO:0016829">
    <property type="term" value="F:lyase activity"/>
    <property type="evidence" value="ECO:0007669"/>
    <property type="project" value="UniProtKB-KW"/>
</dbReference>
<dbReference type="GO" id="GO:0004359">
    <property type="term" value="F:glutaminase activity"/>
    <property type="evidence" value="ECO:0007669"/>
    <property type="project" value="UniProtKB-EC"/>
</dbReference>
<dbReference type="CDD" id="cd01748">
    <property type="entry name" value="GATase1_IGP_Synthase"/>
    <property type="match status" value="1"/>
</dbReference>
<dbReference type="SUPFAM" id="SSF52317">
    <property type="entry name" value="Class I glutamine amidotransferase-like"/>
    <property type="match status" value="1"/>
</dbReference>
<evidence type="ECO:0000256" key="11">
    <source>
        <dbReference type="PIRSR" id="PIRSR000495-1"/>
    </source>
</evidence>
<feature type="active site" description="Nucleophile" evidence="10 11">
    <location>
        <position position="80"/>
    </location>
</feature>
<dbReference type="AlphaFoldDB" id="A0A2U2JAV8"/>
<dbReference type="PROSITE" id="PS51273">
    <property type="entry name" value="GATASE_TYPE_1"/>
    <property type="match status" value="1"/>
</dbReference>
<dbReference type="GO" id="GO:0000107">
    <property type="term" value="F:imidazoleglycerol-phosphate synthase activity"/>
    <property type="evidence" value="ECO:0007669"/>
    <property type="project" value="UniProtKB-UniRule"/>
</dbReference>
<dbReference type="GO" id="GO:0000105">
    <property type="term" value="P:L-histidine biosynthetic process"/>
    <property type="evidence" value="ECO:0007669"/>
    <property type="project" value="UniProtKB-UniRule"/>
</dbReference>
<gene>
    <name evidence="10" type="primary">hisH</name>
    <name evidence="13" type="ORF">DIS07_09625</name>
</gene>
<dbReference type="EC" id="4.3.2.10" evidence="10"/>
<dbReference type="Proteomes" id="UP000245670">
    <property type="component" value="Unassembled WGS sequence"/>
</dbReference>
<dbReference type="InterPro" id="IPR010139">
    <property type="entry name" value="Imidazole-glycPsynth_HisH"/>
</dbReference>
<comment type="caution">
    <text evidence="13">The sequence shown here is derived from an EMBL/GenBank/DDBJ whole genome shotgun (WGS) entry which is preliminary data.</text>
</comment>
<dbReference type="EC" id="3.5.1.2" evidence="10"/>
<evidence type="ECO:0000259" key="12">
    <source>
        <dbReference type="Pfam" id="PF00117"/>
    </source>
</evidence>
<dbReference type="Gene3D" id="3.40.50.880">
    <property type="match status" value="1"/>
</dbReference>
<dbReference type="PIRSF" id="PIRSF000495">
    <property type="entry name" value="Amidotransf_hisH"/>
    <property type="match status" value="1"/>
</dbReference>